<reference evidence="2 3" key="1">
    <citation type="journal article" date="2016" name="Nat. Commun.">
        <title>Thousands of microbial genomes shed light on interconnected biogeochemical processes in an aquifer system.</title>
        <authorList>
            <person name="Anantharaman K."/>
            <person name="Brown C.T."/>
            <person name="Hug L.A."/>
            <person name="Sharon I."/>
            <person name="Castelle C.J."/>
            <person name="Probst A.J."/>
            <person name="Thomas B.C."/>
            <person name="Singh A."/>
            <person name="Wilkins M.J."/>
            <person name="Karaoz U."/>
            <person name="Brodie E.L."/>
            <person name="Williams K.H."/>
            <person name="Hubbard S.S."/>
            <person name="Banfield J.F."/>
        </authorList>
    </citation>
    <scope>NUCLEOTIDE SEQUENCE [LARGE SCALE GENOMIC DNA]</scope>
</reference>
<organism evidence="2 3">
    <name type="scientific">Candidatus Terrybacteria bacterium RIFCSPHIGHO2_01_FULL_43_35</name>
    <dbReference type="NCBI Taxonomy" id="1802361"/>
    <lineage>
        <taxon>Bacteria</taxon>
        <taxon>Candidatus Terryibacteriota</taxon>
    </lineage>
</organism>
<gene>
    <name evidence="2" type="ORF">A2828_01695</name>
</gene>
<evidence type="ECO:0000256" key="1">
    <source>
        <dbReference type="SAM" id="Phobius"/>
    </source>
</evidence>
<protein>
    <submittedName>
        <fullName evidence="2">Uncharacterized protein</fullName>
    </submittedName>
</protein>
<dbReference type="AlphaFoldDB" id="A0A1G2PE31"/>
<comment type="caution">
    <text evidence="2">The sequence shown here is derived from an EMBL/GenBank/DDBJ whole genome shotgun (WGS) entry which is preliminary data.</text>
</comment>
<dbReference type="Proteomes" id="UP000178869">
    <property type="component" value="Unassembled WGS sequence"/>
</dbReference>
<feature type="transmembrane region" description="Helical" evidence="1">
    <location>
        <begin position="62"/>
        <end position="82"/>
    </location>
</feature>
<feature type="transmembrane region" description="Helical" evidence="1">
    <location>
        <begin position="140"/>
        <end position="160"/>
    </location>
</feature>
<dbReference type="EMBL" id="MHSR01000013">
    <property type="protein sequence ID" value="OHA46600.1"/>
    <property type="molecule type" value="Genomic_DNA"/>
</dbReference>
<keyword evidence="1" id="KW-0472">Membrane</keyword>
<sequence length="161" mass="18025">MILAVHILFGAAVGNAVGNPALGLPTAFVSHYLLDSLPHREYDIDRVENLSRTGWRRAAIDFIKIFIDFFGGMAILVFIAPASIPLPWLLLWGFFAALPDGISFLHYLWPDNKPLAAQQRFHKLIHIKQDKKETPWRLGIPFQIAVALAAIVLLNSHSLVH</sequence>
<accession>A0A1G2PE31</accession>
<keyword evidence="1" id="KW-1133">Transmembrane helix</keyword>
<proteinExistence type="predicted"/>
<keyword evidence="1" id="KW-0812">Transmembrane</keyword>
<evidence type="ECO:0000313" key="3">
    <source>
        <dbReference type="Proteomes" id="UP000178869"/>
    </source>
</evidence>
<evidence type="ECO:0000313" key="2">
    <source>
        <dbReference type="EMBL" id="OHA46600.1"/>
    </source>
</evidence>
<name>A0A1G2PE31_9BACT</name>
<feature type="transmembrane region" description="Helical" evidence="1">
    <location>
        <begin position="89"/>
        <end position="109"/>
    </location>
</feature>